<dbReference type="PANTHER" id="PTHR47150:SF5">
    <property type="entry name" value="OS07G0546750 PROTEIN"/>
    <property type="match status" value="1"/>
</dbReference>
<dbReference type="PANTHER" id="PTHR47150">
    <property type="entry name" value="OS12G0169200 PROTEIN"/>
    <property type="match status" value="1"/>
</dbReference>
<evidence type="ECO:0000313" key="3">
    <source>
        <dbReference type="EnsemblPlants" id="Bo8g065950.1"/>
    </source>
</evidence>
<reference evidence="3 4" key="1">
    <citation type="journal article" date="2014" name="Genome Biol.">
        <title>Transcriptome and methylome profiling reveals relics of genome dominance in the mesopolyploid Brassica oleracea.</title>
        <authorList>
            <person name="Parkin I.A."/>
            <person name="Koh C."/>
            <person name="Tang H."/>
            <person name="Robinson S.J."/>
            <person name="Kagale S."/>
            <person name="Clarke W.E."/>
            <person name="Town C.D."/>
            <person name="Nixon J."/>
            <person name="Krishnakumar V."/>
            <person name="Bidwell S.L."/>
            <person name="Denoeud F."/>
            <person name="Belcram H."/>
            <person name="Links M.G."/>
            <person name="Just J."/>
            <person name="Clarke C."/>
            <person name="Bender T."/>
            <person name="Huebert T."/>
            <person name="Mason A.S."/>
            <person name="Pires J.C."/>
            <person name="Barker G."/>
            <person name="Moore J."/>
            <person name="Walley P.G."/>
            <person name="Manoli S."/>
            <person name="Batley J."/>
            <person name="Edwards D."/>
            <person name="Nelson M.N."/>
            <person name="Wang X."/>
            <person name="Paterson A.H."/>
            <person name="King G."/>
            <person name="Bancroft I."/>
            <person name="Chalhoub B."/>
            <person name="Sharpe A.G."/>
        </authorList>
    </citation>
    <scope>NUCLEOTIDE SEQUENCE</scope>
    <source>
        <strain evidence="3 4">cv. TO1000</strain>
    </source>
</reference>
<keyword evidence="4" id="KW-1185">Reference proteome</keyword>
<evidence type="ECO:0000313" key="4">
    <source>
        <dbReference type="Proteomes" id="UP000032141"/>
    </source>
</evidence>
<protein>
    <recommendedName>
        <fullName evidence="2">Myb-like domain-containing protein</fullName>
    </recommendedName>
</protein>
<feature type="region of interest" description="Disordered" evidence="1">
    <location>
        <begin position="349"/>
        <end position="385"/>
    </location>
</feature>
<feature type="compositionally biased region" description="Basic and acidic residues" evidence="1">
    <location>
        <begin position="349"/>
        <end position="358"/>
    </location>
</feature>
<reference evidence="3" key="2">
    <citation type="submission" date="2015-03" db="UniProtKB">
        <authorList>
            <consortium name="EnsemblPlants"/>
        </authorList>
    </citation>
    <scope>IDENTIFICATION</scope>
</reference>
<dbReference type="InterPro" id="IPR001005">
    <property type="entry name" value="SANT/Myb"/>
</dbReference>
<feature type="compositionally biased region" description="Polar residues" evidence="1">
    <location>
        <begin position="359"/>
        <end position="370"/>
    </location>
</feature>
<evidence type="ECO:0000259" key="2">
    <source>
        <dbReference type="PROSITE" id="PS50090"/>
    </source>
</evidence>
<sequence length="860" mass="98909">MQESLSVSSTTPRLSYSPRRLRDSVTPSLSSMAHLVKESLFEAIIRRLSRWNRRLRLSPRQLRVSLCPGVYLGGIAVSVSLLDDSESLSVSSTTPPLSYSPRRRRDSVTLSLSSPAHERIKRDVKVSLYGRFKSYESCSKERTTTAIQFFIFLSIHSSSCLFLGMDYDPYKTQTSNFVDLLNSQQDVVFGLGEDSVRVSSSQVPHFGEIPVERKERRTWTPADDQVLISSWLNTSKDPVVGNEQRSGAFWQRIAAYFAASPKIAVSERREAGHCKQRWHKINDLVGKFCGAFEAASRERTSGQNDNDVLKLAHEIFFNNHNKKFTLEHAWKELRNDQKWCDLSTSKTESGCKKRKLDDSAQSATSHASESMTDRPPGVKSAKANCKKRKAEERLSEFAGMWSIRKEDMAIKERLSKMKLLDRLLAKVEPLDEYEETLKQKLINELVVCMKESVTGCGVESREVNEWSHGSVFYPLVVGSVLHRLCLLVVTGSMASGSHYPFEGSDDDTCDEYFDQTFDQYFDQTFENFTIVNQEEERKKRKKRVYIEINREEDDLRLWNDYFCDTPTYPQNLFRRRFRMNKPLFMHIVDRLSNEVHFFRQKKDSLGRLSLSPLQKCSAAIRLLAYGSAADTVDEYLRLGETTARSCLEHFVEGIINLFGDECLRRPTPADLQRLLDIGEHREFSGMIGSIDCMHWESSSASYFLCQWKRVSFGLLSHRWYLSEPQGPKAVLFAQRQEAVRKDVKQAFGVLQARFAIVKNPALFWDKVKIGKIMRTCIILHNMIVEDERDGYTIFDVSEFQQGEDTGSSHVDLTYSTDIPTNIANMMCVRTRIRDRQMHQQLKADLVEYIWRKFGLDEDNS</sequence>
<dbReference type="STRING" id="109376.A0A0D3DPN1"/>
<dbReference type="Pfam" id="PF04827">
    <property type="entry name" value="Plant_tran"/>
    <property type="match status" value="2"/>
</dbReference>
<organism evidence="3 4">
    <name type="scientific">Brassica oleracea var. oleracea</name>
    <dbReference type="NCBI Taxonomy" id="109376"/>
    <lineage>
        <taxon>Eukaryota</taxon>
        <taxon>Viridiplantae</taxon>
        <taxon>Streptophyta</taxon>
        <taxon>Embryophyta</taxon>
        <taxon>Tracheophyta</taxon>
        <taxon>Spermatophyta</taxon>
        <taxon>Magnoliopsida</taxon>
        <taxon>eudicotyledons</taxon>
        <taxon>Gunneridae</taxon>
        <taxon>Pentapetalae</taxon>
        <taxon>rosids</taxon>
        <taxon>malvids</taxon>
        <taxon>Brassicales</taxon>
        <taxon>Brassicaceae</taxon>
        <taxon>Brassiceae</taxon>
        <taxon>Brassica</taxon>
    </lineage>
</organism>
<name>A0A0D3DPN1_BRAOL</name>
<feature type="domain" description="Myb-like" evidence="2">
    <location>
        <begin position="211"/>
        <end position="282"/>
    </location>
</feature>
<dbReference type="PROSITE" id="PS50090">
    <property type="entry name" value="MYB_LIKE"/>
    <property type="match status" value="1"/>
</dbReference>
<accession>A0A0D3DPN1</accession>
<feature type="compositionally biased region" description="Polar residues" evidence="1">
    <location>
        <begin position="1"/>
        <end position="14"/>
    </location>
</feature>
<dbReference type="InterPro" id="IPR006912">
    <property type="entry name" value="Harbinger_derived_prot"/>
</dbReference>
<dbReference type="EnsemblPlants" id="Bo8g065950.1">
    <property type="protein sequence ID" value="Bo8g065950.1"/>
    <property type="gene ID" value="Bo8g065950"/>
</dbReference>
<dbReference type="Gramene" id="Bo8g065950.1">
    <property type="protein sequence ID" value="Bo8g065950.1"/>
    <property type="gene ID" value="Bo8g065950"/>
</dbReference>
<feature type="region of interest" description="Disordered" evidence="1">
    <location>
        <begin position="1"/>
        <end position="21"/>
    </location>
</feature>
<evidence type="ECO:0000256" key="1">
    <source>
        <dbReference type="SAM" id="MobiDB-lite"/>
    </source>
</evidence>
<dbReference type="HOGENOM" id="CLU_012390_5_0_1"/>
<proteinExistence type="predicted"/>
<dbReference type="AlphaFoldDB" id="A0A0D3DPN1"/>
<dbReference type="Proteomes" id="UP000032141">
    <property type="component" value="Chromosome C8"/>
</dbReference>